<comment type="pathway">
    <text evidence="11">Sulfur metabolism; glutathione metabolism.</text>
</comment>
<dbReference type="Pfam" id="PF01019">
    <property type="entry name" value="G_glu_transpept"/>
    <property type="match status" value="1"/>
</dbReference>
<evidence type="ECO:0000256" key="8">
    <source>
        <dbReference type="ARBA" id="ARBA00047417"/>
    </source>
</evidence>
<feature type="active site" description="Nucleophile" evidence="9">
    <location>
        <position position="431"/>
    </location>
</feature>
<dbReference type="Proteomes" id="UP000550714">
    <property type="component" value="Unassembled WGS sequence"/>
</dbReference>
<dbReference type="InterPro" id="IPR051792">
    <property type="entry name" value="GGT_bact"/>
</dbReference>
<evidence type="ECO:0000256" key="1">
    <source>
        <dbReference type="ARBA" id="ARBA00001049"/>
    </source>
</evidence>
<dbReference type="AlphaFoldDB" id="A0A839S334"/>
<feature type="binding site" evidence="10">
    <location>
        <position position="126"/>
    </location>
    <ligand>
        <name>L-glutamate</name>
        <dbReference type="ChEBI" id="CHEBI:29985"/>
    </ligand>
</feature>
<keyword evidence="13" id="KW-0732">Signal</keyword>
<name>A0A839S334_9PSEU</name>
<evidence type="ECO:0000256" key="9">
    <source>
        <dbReference type="PIRSR" id="PIRSR600101-1"/>
    </source>
</evidence>
<dbReference type="GO" id="GO:0036374">
    <property type="term" value="F:glutathione hydrolase activity"/>
    <property type="evidence" value="ECO:0007669"/>
    <property type="project" value="UniProtKB-UniRule"/>
</dbReference>
<feature type="binding site" evidence="10">
    <location>
        <begin position="494"/>
        <end position="495"/>
    </location>
    <ligand>
        <name>L-glutamate</name>
        <dbReference type="ChEBI" id="CHEBI:29985"/>
    </ligand>
</feature>
<evidence type="ECO:0000256" key="11">
    <source>
        <dbReference type="RuleBase" id="RU368036"/>
    </source>
</evidence>
<keyword evidence="5 11" id="KW-0378">Hydrolase</keyword>
<evidence type="ECO:0000256" key="3">
    <source>
        <dbReference type="ARBA" id="ARBA00009381"/>
    </source>
</evidence>
<evidence type="ECO:0000256" key="5">
    <source>
        <dbReference type="ARBA" id="ARBA00022801"/>
    </source>
</evidence>
<comment type="caution">
    <text evidence="14">The sequence shown here is derived from an EMBL/GenBank/DDBJ whole genome shotgun (WGS) entry which is preliminary data.</text>
</comment>
<sequence>MSARRPRTRALAVLSAVAVGAGVVVASSASAAGPTDPSAGVGPPERGKQDEQWVAEGRGGAVSSVDSDATAVGIEVLRNGGNATDAAVATAAALGVTEPYSAGIGGGGFFVHYDAASGKVETIDGRETAPAAMPQDAFIDPETGETYTFFPDMVTSGASVGVPGTPATWQAALDSWGSRSLADTLEPAATLAEDGFEVDETFRRMTANNQERFAAISSTAELFLPGGEPPAVGSTFRNPALADTYRLMAREGMDGFYQGALAEEIADTVQNPPAVEGTDLPVPPGEMTTEDIAEYAVNTPEPTSHEYRGYEIYGMAPPSSGGHTSAETLNILEQFDVPSMSEADAMHHYLEASALAYADRAAYSGDTDFVDMPLDELLSDEFAAERACEVDPNRAADKPVASGDADGDYSTPCDGATGPRADRPNSEGPSTTHLSVTDRWGNVVSYTLTIEQTGGSGITVPDRGFILNNELTDFSHVYDETDPNRIEGGKRPRSSMTPTIVFEDGEPWLAVGSPGGSTIITTVTQTMLNRMDLGMDLPSAVAAPRAYQHNSAEVTAEPGFVDAYGDELTSFGHELSETSSIGVVAAIELLPGGRAQAVAEPERHGGGSAAVVSPTRRW</sequence>
<feature type="region of interest" description="Disordered" evidence="12">
    <location>
        <begin position="389"/>
        <end position="435"/>
    </location>
</feature>
<evidence type="ECO:0000256" key="6">
    <source>
        <dbReference type="ARBA" id="ARBA00023145"/>
    </source>
</evidence>
<keyword evidence="7 11" id="KW-0012">Acyltransferase</keyword>
<feature type="chain" id="PRO_5033034644" description="Glutathione hydrolase proenzyme" evidence="13">
    <location>
        <begin position="32"/>
        <end position="618"/>
    </location>
</feature>
<feature type="compositionally biased region" description="Basic and acidic residues" evidence="12">
    <location>
        <begin position="479"/>
        <end position="490"/>
    </location>
</feature>
<gene>
    <name evidence="14" type="ORF">FHS23_002743</name>
</gene>
<feature type="binding site" evidence="10">
    <location>
        <position position="516"/>
    </location>
    <ligand>
        <name>L-glutamate</name>
        <dbReference type="ChEBI" id="CHEBI:29985"/>
    </ligand>
</feature>
<comment type="subunit">
    <text evidence="11">This enzyme consists of two polypeptide chains, which are synthesized in precursor form from a single polypeptide.</text>
</comment>
<feature type="signal peptide" evidence="13">
    <location>
        <begin position="1"/>
        <end position="31"/>
    </location>
</feature>
<dbReference type="EC" id="2.3.2.2" evidence="11"/>
<feature type="region of interest" description="Disordered" evidence="12">
    <location>
        <begin position="29"/>
        <end position="49"/>
    </location>
</feature>
<evidence type="ECO:0000256" key="4">
    <source>
        <dbReference type="ARBA" id="ARBA00022679"/>
    </source>
</evidence>
<evidence type="ECO:0000313" key="15">
    <source>
        <dbReference type="Proteomes" id="UP000550714"/>
    </source>
</evidence>
<keyword evidence="4 11" id="KW-0808">Transferase</keyword>
<proteinExistence type="inferred from homology"/>
<evidence type="ECO:0000313" key="14">
    <source>
        <dbReference type="EMBL" id="MBB3051714.1"/>
    </source>
</evidence>
<dbReference type="GO" id="GO:0006750">
    <property type="term" value="P:glutathione biosynthetic process"/>
    <property type="evidence" value="ECO:0007669"/>
    <property type="project" value="UniProtKB-KW"/>
</dbReference>
<dbReference type="EMBL" id="JACHWU010000003">
    <property type="protein sequence ID" value="MBB3051714.1"/>
    <property type="molecule type" value="Genomic_DNA"/>
</dbReference>
<keyword evidence="15" id="KW-1185">Reference proteome</keyword>
<dbReference type="InterPro" id="IPR043137">
    <property type="entry name" value="GGT_ssub_C"/>
</dbReference>
<feature type="region of interest" description="Disordered" evidence="12">
    <location>
        <begin position="479"/>
        <end position="498"/>
    </location>
</feature>
<comment type="PTM">
    <text evidence="11">Cleaved by autocatalysis into a large and a small subunit.</text>
</comment>
<dbReference type="PANTHER" id="PTHR43199">
    <property type="entry name" value="GLUTATHIONE HYDROLASE"/>
    <property type="match status" value="1"/>
</dbReference>
<accession>A0A839S334</accession>
<dbReference type="EC" id="3.4.19.13" evidence="11"/>
<dbReference type="NCBIfam" id="TIGR00066">
    <property type="entry name" value="g_glut_trans"/>
    <property type="match status" value="1"/>
</dbReference>
<dbReference type="GO" id="GO:0103068">
    <property type="term" value="F:leukotriene C4 gamma-glutamyl transferase activity"/>
    <property type="evidence" value="ECO:0007669"/>
    <property type="project" value="UniProtKB-EC"/>
</dbReference>
<evidence type="ECO:0000256" key="13">
    <source>
        <dbReference type="SAM" id="SignalP"/>
    </source>
</evidence>
<evidence type="ECO:0000256" key="10">
    <source>
        <dbReference type="PIRSR" id="PIRSR600101-2"/>
    </source>
</evidence>
<dbReference type="Gene3D" id="3.60.20.40">
    <property type="match status" value="1"/>
</dbReference>
<comment type="catalytic activity">
    <reaction evidence="1 11">
        <text>an S-substituted glutathione + H2O = an S-substituted L-cysteinylglycine + L-glutamate</text>
        <dbReference type="Rhea" id="RHEA:59468"/>
        <dbReference type="ChEBI" id="CHEBI:15377"/>
        <dbReference type="ChEBI" id="CHEBI:29985"/>
        <dbReference type="ChEBI" id="CHEBI:90779"/>
        <dbReference type="ChEBI" id="CHEBI:143103"/>
        <dbReference type="EC" id="3.4.19.13"/>
    </reaction>
</comment>
<evidence type="ECO:0000256" key="2">
    <source>
        <dbReference type="ARBA" id="ARBA00001089"/>
    </source>
</evidence>
<feature type="binding site" evidence="10">
    <location>
        <position position="473"/>
    </location>
    <ligand>
        <name>L-glutamate</name>
        <dbReference type="ChEBI" id="CHEBI:29985"/>
    </ligand>
</feature>
<evidence type="ECO:0000256" key="12">
    <source>
        <dbReference type="SAM" id="MobiDB-lite"/>
    </source>
</evidence>
<comment type="catalytic activity">
    <reaction evidence="8 11">
        <text>an N-terminal (5-L-glutamyl)-[peptide] + an alpha-amino acid = 5-L-glutamyl amino acid + an N-terminal L-alpha-aminoacyl-[peptide]</text>
        <dbReference type="Rhea" id="RHEA:23904"/>
        <dbReference type="Rhea" id="RHEA-COMP:9780"/>
        <dbReference type="Rhea" id="RHEA-COMP:9795"/>
        <dbReference type="ChEBI" id="CHEBI:77644"/>
        <dbReference type="ChEBI" id="CHEBI:78597"/>
        <dbReference type="ChEBI" id="CHEBI:78599"/>
        <dbReference type="ChEBI" id="CHEBI:78608"/>
        <dbReference type="EC" id="2.3.2.2"/>
    </reaction>
</comment>
<dbReference type="PANTHER" id="PTHR43199:SF1">
    <property type="entry name" value="GLUTATHIONE HYDROLASE PROENZYME"/>
    <property type="match status" value="1"/>
</dbReference>
<dbReference type="Gene3D" id="1.10.246.130">
    <property type="match status" value="1"/>
</dbReference>
<dbReference type="RefSeq" id="WP_183654400.1">
    <property type="nucleotide sequence ID" value="NZ_JACHWU010000003.1"/>
</dbReference>
<comment type="catalytic activity">
    <reaction evidence="2 11">
        <text>glutathione + H2O = L-cysteinylglycine + L-glutamate</text>
        <dbReference type="Rhea" id="RHEA:28807"/>
        <dbReference type="ChEBI" id="CHEBI:15377"/>
        <dbReference type="ChEBI" id="CHEBI:29985"/>
        <dbReference type="ChEBI" id="CHEBI:57925"/>
        <dbReference type="ChEBI" id="CHEBI:61694"/>
        <dbReference type="EC" id="3.4.19.13"/>
    </reaction>
</comment>
<organism evidence="14 15">
    <name type="scientific">Prauserella isguenensis</name>
    <dbReference type="NCBI Taxonomy" id="1470180"/>
    <lineage>
        <taxon>Bacteria</taxon>
        <taxon>Bacillati</taxon>
        <taxon>Actinomycetota</taxon>
        <taxon>Actinomycetes</taxon>
        <taxon>Pseudonocardiales</taxon>
        <taxon>Pseudonocardiaceae</taxon>
        <taxon>Prauserella</taxon>
    </lineage>
</organism>
<dbReference type="UniPathway" id="UPA00204"/>
<comment type="similarity">
    <text evidence="3 11">Belongs to the gamma-glutamyltransferase family.</text>
</comment>
<dbReference type="SUPFAM" id="SSF56235">
    <property type="entry name" value="N-terminal nucleophile aminohydrolases (Ntn hydrolases)"/>
    <property type="match status" value="1"/>
</dbReference>
<evidence type="ECO:0000256" key="7">
    <source>
        <dbReference type="ARBA" id="ARBA00023315"/>
    </source>
</evidence>
<protein>
    <recommendedName>
        <fullName evidence="11">Glutathione hydrolase proenzyme</fullName>
        <ecNumber evidence="11">2.3.2.2</ecNumber>
        <ecNumber evidence="11">3.4.19.13</ecNumber>
    </recommendedName>
    <component>
        <recommendedName>
            <fullName evidence="11">Glutathione hydrolase large chain</fullName>
        </recommendedName>
    </component>
    <component>
        <recommendedName>
            <fullName evidence="11">Glutathione hydrolase small chain</fullName>
        </recommendedName>
    </component>
</protein>
<dbReference type="InterPro" id="IPR043138">
    <property type="entry name" value="GGT_lsub"/>
</dbReference>
<dbReference type="PRINTS" id="PR01210">
    <property type="entry name" value="GGTRANSPTASE"/>
</dbReference>
<keyword evidence="11" id="KW-0317">Glutathione biosynthesis</keyword>
<keyword evidence="6 11" id="KW-0865">Zymogen</keyword>
<dbReference type="InterPro" id="IPR000101">
    <property type="entry name" value="GGT_peptidase"/>
</dbReference>
<dbReference type="GO" id="GO:0006751">
    <property type="term" value="P:glutathione catabolic process"/>
    <property type="evidence" value="ECO:0007669"/>
    <property type="project" value="UniProtKB-UniRule"/>
</dbReference>
<reference evidence="14 15" key="1">
    <citation type="submission" date="2020-08" db="EMBL/GenBank/DDBJ databases">
        <title>Genomic Encyclopedia of Type Strains, Phase III (KMG-III): the genomes of soil and plant-associated and newly described type strains.</title>
        <authorList>
            <person name="Whitman W."/>
        </authorList>
    </citation>
    <scope>NUCLEOTIDE SEQUENCE [LARGE SCALE GENOMIC DNA]</scope>
    <source>
        <strain evidence="14 15">CECT 8577</strain>
    </source>
</reference>
<dbReference type="InterPro" id="IPR029055">
    <property type="entry name" value="Ntn_hydrolases_N"/>
</dbReference>